<name>A0A9X1K0I9_9RHOB</name>
<proteinExistence type="predicted"/>
<dbReference type="EMBL" id="JAHXDN010000007">
    <property type="protein sequence ID" value="MBW4710310.1"/>
    <property type="molecule type" value="Genomic_DNA"/>
</dbReference>
<accession>A0A9X1K0I9</accession>
<keyword evidence="1" id="KW-0812">Transmembrane</keyword>
<dbReference type="AlphaFoldDB" id="A0A9X1K0I9"/>
<dbReference type="RefSeq" id="WP_219506711.1">
    <property type="nucleotide sequence ID" value="NZ_JAHXDN010000007.1"/>
</dbReference>
<keyword evidence="1" id="KW-1133">Transmembrane helix</keyword>
<keyword evidence="1" id="KW-0472">Membrane</keyword>
<dbReference type="Proteomes" id="UP001138661">
    <property type="component" value="Unassembled WGS sequence"/>
</dbReference>
<feature type="transmembrane region" description="Helical" evidence="1">
    <location>
        <begin position="33"/>
        <end position="54"/>
    </location>
</feature>
<evidence type="ECO:0000256" key="1">
    <source>
        <dbReference type="SAM" id="Phobius"/>
    </source>
</evidence>
<evidence type="ECO:0000313" key="2">
    <source>
        <dbReference type="EMBL" id="MBW4710310.1"/>
    </source>
</evidence>
<protein>
    <recommendedName>
        <fullName evidence="4">Glucose-inhibited division protein A</fullName>
    </recommendedName>
</protein>
<evidence type="ECO:0008006" key="4">
    <source>
        <dbReference type="Google" id="ProtNLM"/>
    </source>
</evidence>
<keyword evidence="3" id="KW-1185">Reference proteome</keyword>
<comment type="caution">
    <text evidence="2">The sequence shown here is derived from an EMBL/GenBank/DDBJ whole genome shotgun (WGS) entry which is preliminary data.</text>
</comment>
<organism evidence="2 3">
    <name type="scientific">Roseobacter insulae</name>
    <dbReference type="NCBI Taxonomy" id="2859783"/>
    <lineage>
        <taxon>Bacteria</taxon>
        <taxon>Pseudomonadati</taxon>
        <taxon>Pseudomonadota</taxon>
        <taxon>Alphaproteobacteria</taxon>
        <taxon>Rhodobacterales</taxon>
        <taxon>Roseobacteraceae</taxon>
        <taxon>Roseobacter</taxon>
    </lineage>
</organism>
<sequence>MNYLLAILLPPLSILLTGRPVIAILVFLIWIPALIFSGGLTHPMFILLAWFLIFHAREDRRIRKDLS</sequence>
<gene>
    <name evidence="2" type="ORF">KX928_21180</name>
</gene>
<evidence type="ECO:0000313" key="3">
    <source>
        <dbReference type="Proteomes" id="UP001138661"/>
    </source>
</evidence>
<reference evidence="2" key="1">
    <citation type="submission" date="2021-07" db="EMBL/GenBank/DDBJ databases">
        <title>Roseobacter insulae sp. nov., isolated from a tidal flat.</title>
        <authorList>
            <person name="Park S."/>
            <person name="Yoon J.-H."/>
        </authorList>
    </citation>
    <scope>NUCLEOTIDE SEQUENCE</scope>
    <source>
        <strain evidence="2">YSTF-M11</strain>
    </source>
</reference>